<gene>
    <name evidence="2" type="ORF">LX97_00806</name>
</gene>
<protein>
    <submittedName>
        <fullName evidence="2">Uncharacterized protein</fullName>
    </submittedName>
</protein>
<evidence type="ECO:0000256" key="1">
    <source>
        <dbReference type="SAM" id="Phobius"/>
    </source>
</evidence>
<dbReference type="EMBL" id="QKZR01000001">
    <property type="protein sequence ID" value="PZX43801.1"/>
    <property type="molecule type" value="Genomic_DNA"/>
</dbReference>
<name>A0ABX5Q1I1_9FLAO</name>
<proteinExistence type="predicted"/>
<evidence type="ECO:0000313" key="3">
    <source>
        <dbReference type="Proteomes" id="UP000248584"/>
    </source>
</evidence>
<keyword evidence="1" id="KW-1133">Transmembrane helix</keyword>
<sequence>MILKLLAIFIVPLIEIGLILFITSLEKRRNATLRVQQKYKINNRSETNDNRHRSLFYVRALI</sequence>
<keyword evidence="1" id="KW-0812">Transmembrane</keyword>
<feature type="transmembrane region" description="Helical" evidence="1">
    <location>
        <begin position="6"/>
        <end position="25"/>
    </location>
</feature>
<evidence type="ECO:0000313" key="2">
    <source>
        <dbReference type="EMBL" id="PZX43801.1"/>
    </source>
</evidence>
<keyword evidence="1" id="KW-0472">Membrane</keyword>
<comment type="caution">
    <text evidence="2">The sequence shown here is derived from an EMBL/GenBank/DDBJ whole genome shotgun (WGS) entry which is preliminary data.</text>
</comment>
<organism evidence="2 3">
    <name type="scientific">Nonlabens dokdonensis</name>
    <dbReference type="NCBI Taxonomy" id="328515"/>
    <lineage>
        <taxon>Bacteria</taxon>
        <taxon>Pseudomonadati</taxon>
        <taxon>Bacteroidota</taxon>
        <taxon>Flavobacteriia</taxon>
        <taxon>Flavobacteriales</taxon>
        <taxon>Flavobacteriaceae</taxon>
        <taxon>Nonlabens</taxon>
    </lineage>
</organism>
<accession>A0ABX5Q1I1</accession>
<reference evidence="2 3" key="1">
    <citation type="submission" date="2018-06" db="EMBL/GenBank/DDBJ databases">
        <title>Genomic Encyclopedia of Archaeal and Bacterial Type Strains, Phase II (KMG-II): from individual species to whole genera.</title>
        <authorList>
            <person name="Goeker M."/>
        </authorList>
    </citation>
    <scope>NUCLEOTIDE SEQUENCE [LARGE SCALE GENOMIC DNA]</scope>
    <source>
        <strain evidence="2 3">DSM 17205</strain>
    </source>
</reference>
<dbReference type="Proteomes" id="UP000248584">
    <property type="component" value="Unassembled WGS sequence"/>
</dbReference>
<keyword evidence="3" id="KW-1185">Reference proteome</keyword>